<sequence length="423" mass="47080">MCRVKSTFKDIDESEKKLVRLGDNKPIQVEGKGTVVLMACGYSILFDDGVYMIEDKKSGQIMASVHMAENMIFPLEVSNVDKKVLIASERNATNLWHLRYGHLHVRGLKLLSQKVHQKLDEKSEKCIFIGYCSHSKAYRLYNPINGKVIISRNVVFDEDGSWSFSEDDRVQAPSETPTENDNVVVDPTPTNSTVSSPMTSDSDISSSLTSSDETLPRKFRSLREIYETCTFALFASDLTYFEEAVEHEEWCEAMKEEITAIQKNETRELVDLLWKGVYTGVGSWVFGERRMGVDEAAVVAAMNAVATPMKLNEKLRSQDGTDAANGKVFRSIVGGLIYLTHTRSDISFSVSVVSSDWARSGEDRKSTSGNIFILGSGAVSWSSKKQATTAPSSTEAEYVAATSSTCQALWLTRLLVDFLMEQQ</sequence>
<feature type="domain" description="Retrovirus-related Pol polyprotein from transposon TNT 1-94-like beta-barrel" evidence="2">
    <location>
        <begin position="1"/>
        <end position="39"/>
    </location>
</feature>
<comment type="caution">
    <text evidence="4">The sequence shown here is derived from an EMBL/GenBank/DDBJ whole genome shotgun (WGS) entry which is preliminary data.</text>
</comment>
<dbReference type="InterPro" id="IPR054722">
    <property type="entry name" value="PolX-like_BBD"/>
</dbReference>
<dbReference type="CDD" id="cd09272">
    <property type="entry name" value="RNase_HI_RT_Ty1"/>
    <property type="match status" value="1"/>
</dbReference>
<evidence type="ECO:0000256" key="1">
    <source>
        <dbReference type="SAM" id="MobiDB-lite"/>
    </source>
</evidence>
<evidence type="ECO:0000313" key="5">
    <source>
        <dbReference type="Proteomes" id="UP001187471"/>
    </source>
</evidence>
<dbReference type="AlphaFoldDB" id="A0AA88UA00"/>
<evidence type="ECO:0000313" key="4">
    <source>
        <dbReference type="EMBL" id="KAK2967442.1"/>
    </source>
</evidence>
<feature type="region of interest" description="Disordered" evidence="1">
    <location>
        <begin position="164"/>
        <end position="211"/>
    </location>
</feature>
<dbReference type="PANTHER" id="PTHR11439">
    <property type="entry name" value="GAG-POL-RELATED RETROTRANSPOSON"/>
    <property type="match status" value="1"/>
</dbReference>
<organism evidence="4 5">
    <name type="scientific">Escallonia rubra</name>
    <dbReference type="NCBI Taxonomy" id="112253"/>
    <lineage>
        <taxon>Eukaryota</taxon>
        <taxon>Viridiplantae</taxon>
        <taxon>Streptophyta</taxon>
        <taxon>Embryophyta</taxon>
        <taxon>Tracheophyta</taxon>
        <taxon>Spermatophyta</taxon>
        <taxon>Magnoliopsida</taxon>
        <taxon>eudicotyledons</taxon>
        <taxon>Gunneridae</taxon>
        <taxon>Pentapetalae</taxon>
        <taxon>asterids</taxon>
        <taxon>campanulids</taxon>
        <taxon>Escalloniales</taxon>
        <taxon>Escalloniaceae</taxon>
        <taxon>Escallonia</taxon>
    </lineage>
</organism>
<accession>A0AA88UA00</accession>
<dbReference type="PANTHER" id="PTHR11439:SF483">
    <property type="entry name" value="PEPTIDE SYNTHASE GLIP-LIKE, PUTATIVE (AFU_ORTHOLOGUE AFUA_3G12920)-RELATED"/>
    <property type="match status" value="1"/>
</dbReference>
<dbReference type="Proteomes" id="UP001187471">
    <property type="component" value="Unassembled WGS sequence"/>
</dbReference>
<keyword evidence="5" id="KW-1185">Reference proteome</keyword>
<dbReference type="Pfam" id="PF22936">
    <property type="entry name" value="Pol_BBD"/>
    <property type="match status" value="1"/>
</dbReference>
<gene>
    <name evidence="4" type="ORF">RJ640_022374</name>
</gene>
<protein>
    <recommendedName>
        <fullName evidence="6">GAG-pre-integrase domain-containing protein</fullName>
    </recommendedName>
</protein>
<evidence type="ECO:0008006" key="6">
    <source>
        <dbReference type="Google" id="ProtNLM"/>
    </source>
</evidence>
<dbReference type="EMBL" id="JAVXUO010003019">
    <property type="protein sequence ID" value="KAK2967442.1"/>
    <property type="molecule type" value="Genomic_DNA"/>
</dbReference>
<feature type="compositionally biased region" description="Low complexity" evidence="1">
    <location>
        <begin position="195"/>
        <end position="211"/>
    </location>
</feature>
<dbReference type="Pfam" id="PF25597">
    <property type="entry name" value="SH3_retrovirus"/>
    <property type="match status" value="1"/>
</dbReference>
<proteinExistence type="predicted"/>
<reference evidence="4" key="1">
    <citation type="submission" date="2022-12" db="EMBL/GenBank/DDBJ databases">
        <title>Draft genome assemblies for two species of Escallonia (Escalloniales).</title>
        <authorList>
            <person name="Chanderbali A."/>
            <person name="Dervinis C."/>
            <person name="Anghel I."/>
            <person name="Soltis D."/>
            <person name="Soltis P."/>
            <person name="Zapata F."/>
        </authorList>
    </citation>
    <scope>NUCLEOTIDE SEQUENCE</scope>
    <source>
        <strain evidence="4">UCBG92.1500</strain>
        <tissue evidence="4">Leaf</tissue>
    </source>
</reference>
<feature type="domain" description="Retroviral polymerase SH3-like" evidence="3">
    <location>
        <begin position="116"/>
        <end position="168"/>
    </location>
</feature>
<evidence type="ECO:0000259" key="3">
    <source>
        <dbReference type="Pfam" id="PF25597"/>
    </source>
</evidence>
<name>A0AA88UA00_9ASTE</name>
<dbReference type="InterPro" id="IPR057670">
    <property type="entry name" value="SH3_retrovirus"/>
</dbReference>
<evidence type="ECO:0000259" key="2">
    <source>
        <dbReference type="Pfam" id="PF22936"/>
    </source>
</evidence>